<dbReference type="Pfam" id="PF00069">
    <property type="entry name" value="Pkinase"/>
    <property type="match status" value="1"/>
</dbReference>
<reference evidence="3" key="1">
    <citation type="submission" date="2025-08" db="UniProtKB">
        <authorList>
            <consortium name="Ensembl"/>
        </authorList>
    </citation>
    <scope>IDENTIFICATION</scope>
</reference>
<dbReference type="Proteomes" id="UP000694569">
    <property type="component" value="Unplaced"/>
</dbReference>
<organism evidence="3 4">
    <name type="scientific">Leptobrachium leishanense</name>
    <name type="common">Leishan spiny toad</name>
    <dbReference type="NCBI Taxonomy" id="445787"/>
    <lineage>
        <taxon>Eukaryota</taxon>
        <taxon>Metazoa</taxon>
        <taxon>Chordata</taxon>
        <taxon>Craniata</taxon>
        <taxon>Vertebrata</taxon>
        <taxon>Euteleostomi</taxon>
        <taxon>Amphibia</taxon>
        <taxon>Batrachia</taxon>
        <taxon>Anura</taxon>
        <taxon>Pelobatoidea</taxon>
        <taxon>Megophryidae</taxon>
        <taxon>Leptobrachium</taxon>
    </lineage>
</organism>
<dbReference type="Gene3D" id="1.10.510.10">
    <property type="entry name" value="Transferase(Phosphotransferase) domain 1"/>
    <property type="match status" value="1"/>
</dbReference>
<evidence type="ECO:0000313" key="4">
    <source>
        <dbReference type="Proteomes" id="UP000694569"/>
    </source>
</evidence>
<dbReference type="GO" id="GO:0004674">
    <property type="term" value="F:protein serine/threonine kinase activity"/>
    <property type="evidence" value="ECO:0007669"/>
    <property type="project" value="TreeGrafter"/>
</dbReference>
<dbReference type="PROSITE" id="PS00108">
    <property type="entry name" value="PROTEIN_KINASE_ST"/>
    <property type="match status" value="1"/>
</dbReference>
<protein>
    <recommendedName>
        <fullName evidence="2">Protein kinase domain-containing protein</fullName>
    </recommendedName>
</protein>
<dbReference type="OrthoDB" id="6513151at2759"/>
<dbReference type="SMART" id="SM00220">
    <property type="entry name" value="S_TKc"/>
    <property type="match status" value="1"/>
</dbReference>
<dbReference type="InterPro" id="IPR011009">
    <property type="entry name" value="Kinase-like_dom_sf"/>
</dbReference>
<feature type="transmembrane region" description="Helical" evidence="1">
    <location>
        <begin position="25"/>
        <end position="45"/>
    </location>
</feature>
<accession>A0A8C5MRE3</accession>
<reference evidence="3" key="2">
    <citation type="submission" date="2025-09" db="UniProtKB">
        <authorList>
            <consortium name="Ensembl"/>
        </authorList>
    </citation>
    <scope>IDENTIFICATION</scope>
</reference>
<sequence>AITFFHNTDYKHSAHKRGQGICDGLTLSFLYLFLSTGSTVALKLIRKDRTRLESFLQELHVSVLVGRHDSIIYTYPIHVLALDHFLIVQDFAPCGTLHSIIEPRNGVPEEKMKRCAEQLASALWYMHSKHQLIHGDLKPDNVLLMDKDCHQIKLADFGHARSIGQLVGRMSHIIPHMCPEICCLQENEYLYLTQSVDVWAFGILLYVALTGYFPWEKALELDHCFNVFAEWQNGGDYAAPPNGWETFTGEAMGMFSSLLTLDPVTRSTFEHFSGFLQSPWRTDGLIDHVVVEGEAFLVTTEEGLDQILIIPGDNEMILIETEGNVEYVEIEETVEESEDILLPQSFLSLSKEAV</sequence>
<dbReference type="PROSITE" id="PS50011">
    <property type="entry name" value="PROTEIN_KINASE_DOM"/>
    <property type="match status" value="1"/>
</dbReference>
<dbReference type="PANTHER" id="PTHR24359:SF0">
    <property type="entry name" value="SERINE_THREONINE-PROTEIN KINASE SBK1"/>
    <property type="match status" value="1"/>
</dbReference>
<dbReference type="Ensembl" id="ENSLLET00000016596.1">
    <property type="protein sequence ID" value="ENSLLEP00000015984.1"/>
    <property type="gene ID" value="ENSLLEG00000010166.1"/>
</dbReference>
<proteinExistence type="predicted"/>
<dbReference type="PANTHER" id="PTHR24359">
    <property type="entry name" value="SERINE/THREONINE-PROTEIN KINASE SBK1"/>
    <property type="match status" value="1"/>
</dbReference>
<name>A0A8C5MRE3_9ANUR</name>
<dbReference type="GO" id="GO:0005524">
    <property type="term" value="F:ATP binding"/>
    <property type="evidence" value="ECO:0007669"/>
    <property type="project" value="InterPro"/>
</dbReference>
<evidence type="ECO:0000313" key="3">
    <source>
        <dbReference type="Ensembl" id="ENSLLEP00000015984.1"/>
    </source>
</evidence>
<feature type="domain" description="Protein kinase" evidence="2">
    <location>
        <begin position="11"/>
        <end position="281"/>
    </location>
</feature>
<dbReference type="SUPFAM" id="SSF56112">
    <property type="entry name" value="Protein kinase-like (PK-like)"/>
    <property type="match status" value="1"/>
</dbReference>
<dbReference type="AlphaFoldDB" id="A0A8C5MRE3"/>
<dbReference type="InterPro" id="IPR008271">
    <property type="entry name" value="Ser/Thr_kinase_AS"/>
</dbReference>
<keyword evidence="4" id="KW-1185">Reference proteome</keyword>
<keyword evidence="1" id="KW-0812">Transmembrane</keyword>
<dbReference type="InterPro" id="IPR000719">
    <property type="entry name" value="Prot_kinase_dom"/>
</dbReference>
<keyword evidence="1" id="KW-0472">Membrane</keyword>
<keyword evidence="1" id="KW-1133">Transmembrane helix</keyword>
<evidence type="ECO:0000259" key="2">
    <source>
        <dbReference type="PROSITE" id="PS50011"/>
    </source>
</evidence>
<evidence type="ECO:0000256" key="1">
    <source>
        <dbReference type="SAM" id="Phobius"/>
    </source>
</evidence>
<dbReference type="GeneTree" id="ENSGT00940000154852"/>